<dbReference type="PANTHER" id="PTHR24039">
    <property type="entry name" value="FIBRILLIN-RELATED"/>
    <property type="match status" value="1"/>
</dbReference>
<dbReference type="InterPro" id="IPR018097">
    <property type="entry name" value="EGF_Ca-bd_CS"/>
</dbReference>
<keyword evidence="1 5" id="KW-0245">EGF-like domain</keyword>
<dbReference type="PROSITE" id="PS00022">
    <property type="entry name" value="EGF_1"/>
    <property type="match status" value="1"/>
</dbReference>
<dbReference type="PANTHER" id="PTHR24039:SF52">
    <property type="entry name" value="EGF-LIKE DOMAIN-CONTAINING PROTEIN"/>
    <property type="match status" value="1"/>
</dbReference>
<dbReference type="Pfam" id="PF07645">
    <property type="entry name" value="EGF_CA"/>
    <property type="match status" value="1"/>
</dbReference>
<organism evidence="10 11">
    <name type="scientific">Psylliodes chrysocephalus</name>
    <dbReference type="NCBI Taxonomy" id="3402493"/>
    <lineage>
        <taxon>Eukaryota</taxon>
        <taxon>Metazoa</taxon>
        <taxon>Ecdysozoa</taxon>
        <taxon>Arthropoda</taxon>
        <taxon>Hexapoda</taxon>
        <taxon>Insecta</taxon>
        <taxon>Pterygota</taxon>
        <taxon>Neoptera</taxon>
        <taxon>Endopterygota</taxon>
        <taxon>Coleoptera</taxon>
        <taxon>Polyphaga</taxon>
        <taxon>Cucujiformia</taxon>
        <taxon>Chrysomeloidea</taxon>
        <taxon>Chrysomelidae</taxon>
        <taxon>Galerucinae</taxon>
        <taxon>Alticini</taxon>
        <taxon>Psylliodes</taxon>
    </lineage>
</organism>
<evidence type="ECO:0000256" key="1">
    <source>
        <dbReference type="ARBA" id="ARBA00022536"/>
    </source>
</evidence>
<evidence type="ECO:0000259" key="9">
    <source>
        <dbReference type="PROSITE" id="PS50026"/>
    </source>
</evidence>
<reference evidence="10" key="1">
    <citation type="submission" date="2022-01" db="EMBL/GenBank/DDBJ databases">
        <authorList>
            <person name="King R."/>
        </authorList>
    </citation>
    <scope>NUCLEOTIDE SEQUENCE</scope>
</reference>
<dbReference type="CDD" id="cd00054">
    <property type="entry name" value="EGF_CA"/>
    <property type="match status" value="1"/>
</dbReference>
<dbReference type="PROSITE" id="PS50026">
    <property type="entry name" value="EGF_3"/>
    <property type="match status" value="2"/>
</dbReference>
<feature type="compositionally biased region" description="Low complexity" evidence="6">
    <location>
        <begin position="496"/>
        <end position="509"/>
    </location>
</feature>
<protein>
    <recommendedName>
        <fullName evidence="9">EGF-like domain-containing protein</fullName>
    </recommendedName>
</protein>
<dbReference type="InterPro" id="IPR009030">
    <property type="entry name" value="Growth_fac_rcpt_cys_sf"/>
</dbReference>
<dbReference type="Gene3D" id="2.10.25.10">
    <property type="entry name" value="Laminin"/>
    <property type="match status" value="1"/>
</dbReference>
<keyword evidence="7" id="KW-0812">Transmembrane</keyword>
<dbReference type="OrthoDB" id="2015116at2759"/>
<gene>
    <name evidence="10" type="ORF">PSYICH_LOCUS11477</name>
</gene>
<name>A0A9P0GCR8_9CUCU</name>
<keyword evidence="3" id="KW-0677">Repeat</keyword>
<dbReference type="AlphaFoldDB" id="A0A9P0GCR8"/>
<dbReference type="SMART" id="SM00181">
    <property type="entry name" value="EGF"/>
    <property type="match status" value="2"/>
</dbReference>
<evidence type="ECO:0000313" key="10">
    <source>
        <dbReference type="EMBL" id="CAH1110914.1"/>
    </source>
</evidence>
<dbReference type="InterPro" id="IPR001881">
    <property type="entry name" value="EGF-like_Ca-bd_dom"/>
</dbReference>
<evidence type="ECO:0000313" key="11">
    <source>
        <dbReference type="Proteomes" id="UP001153636"/>
    </source>
</evidence>
<feature type="region of interest" description="Disordered" evidence="6">
    <location>
        <begin position="307"/>
        <end position="362"/>
    </location>
</feature>
<feature type="disulfide bond" evidence="5">
    <location>
        <begin position="1017"/>
        <end position="1026"/>
    </location>
</feature>
<accession>A0A9P0GCR8</accession>
<feature type="region of interest" description="Disordered" evidence="6">
    <location>
        <begin position="384"/>
        <end position="404"/>
    </location>
</feature>
<dbReference type="InterPro" id="IPR000742">
    <property type="entry name" value="EGF"/>
</dbReference>
<sequence length="1252" mass="136671">MALLTFLWIKNAVMFISFVLLCSDINALNDVYSNSFISPNSANAEADDNVVQAMQTSRPKDIKESEKSVTTDFTSEDISMIEKNKDLSLSSSASRVLRSADPILSQTAITNEFNVFKNVEEALDSNDVELSGRLAGYIQPSKTEKDYPSTDVHQKTEQLSGEWIGAPLQARSLPLREPQEVIPSATMTTTSFATQSHLPLNRGRQANPDIQDIITGIVKLLNGNVNVQANTGPVVGRPLRPLSTRINNRGPPRITDVPALPPDFDVPAPLPPPPLGQMPPPMSTTRIPTPYPFDVPHPNMSPVRPMTGSGTSIPISDHSINNKRPGFLRPQTIPPWKRRRPPNSNNRRQPIPSYKPLPPFSSEMISLTSEKPMEDILTLDMSSHLSSNGDEGSYYPEEEEVRNSTELPDVETNVAHESSVEVDKETADFEKNKEKIKNITKSDKYTSKTTIVTPTFNPDKRSEETKTTEEQTILLNTLSSSALPITNSNDSYEAKTSSSIDPTSTSTEITSTSAINETMIINDSSTTTSTNSVVHQSIIESSLIDIFQTLRADILGEKETSSFSSTATDKLPTIDNVNGTGGKIEISTSEPSNFNKSSTSTDFSNFPYRPRPGIVLDDTEYKPGGSHRLPIITRPPIGQIGDIFDVTVSAIQGPGASSGGEGKPYVIPVDIENIHSGDVITSSSGTEEFVSIDGKRTYLNLFEDSTSKATSIKPTGIAAANNQVFATGYAVAETEKIHRQGSVTKPTLQRRPGFGRPRSTPPPVRIDTCIVGDDSTCDGSQHEICRTESGVSACHCRPGTARRKHRDPCRKIVSILLSLRVDKIYDRKVVWANELGDQNSDSYQQLSYEAERALESAMSMTPFSDEFLAAKVNSIYRGDRAQGQAGVFVNLTLQLDDNADTARPTVRGDIQRHLLGVIQRRSNNVGDSALWVDSPPGSISNLQDVDECSSPDLHDCHSLARCVNLFGGFKCECLEGFRDPWLDNKHRAGRFCEQCPPQHCNNRGECLYQNGQEVCKCVGNYYGAQCELDGEVLGVAIGASVAAVIIIALTLVCLVMWSRRWSREQKAAVGSPVFGYMATASNTAKTPVVGAPPYQLTLEDRLRWAQIADVMAQANHYAPEPGLTGPTRPSSALFGYPSLPMTGTMSMHGHGGTLPPVPLPRLTLQAQMAARAASIASARHLDNTSSSEEEDKADLLGRNFQVPRPKSRSNASIANQSGIYYDVDYDQNDGYKQSGGIPLSTYSMGRQPFFRN</sequence>
<feature type="region of interest" description="Disordered" evidence="6">
    <location>
        <begin position="1175"/>
        <end position="1211"/>
    </location>
</feature>
<evidence type="ECO:0000256" key="6">
    <source>
        <dbReference type="SAM" id="MobiDB-lite"/>
    </source>
</evidence>
<keyword evidence="4 5" id="KW-1015">Disulfide bond</keyword>
<dbReference type="SMART" id="SM00179">
    <property type="entry name" value="EGF_CA"/>
    <property type="match status" value="1"/>
</dbReference>
<keyword evidence="2 8" id="KW-0732">Signal</keyword>
<evidence type="ECO:0000256" key="3">
    <source>
        <dbReference type="ARBA" id="ARBA00022737"/>
    </source>
</evidence>
<feature type="compositionally biased region" description="Low complexity" evidence="6">
    <location>
        <begin position="342"/>
        <end position="352"/>
    </location>
</feature>
<evidence type="ECO:0000256" key="8">
    <source>
        <dbReference type="SAM" id="SignalP"/>
    </source>
</evidence>
<feature type="domain" description="EGF-like" evidence="9">
    <location>
        <begin position="944"/>
        <end position="983"/>
    </location>
</feature>
<keyword evidence="7" id="KW-1133">Transmembrane helix</keyword>
<evidence type="ECO:0000256" key="5">
    <source>
        <dbReference type="PROSITE-ProRule" id="PRU00076"/>
    </source>
</evidence>
<evidence type="ECO:0000256" key="7">
    <source>
        <dbReference type="SAM" id="Phobius"/>
    </source>
</evidence>
<feature type="compositionally biased region" description="Polar residues" evidence="6">
    <location>
        <begin position="485"/>
        <end position="495"/>
    </location>
</feature>
<keyword evidence="11" id="KW-1185">Reference proteome</keyword>
<dbReference type="Proteomes" id="UP001153636">
    <property type="component" value="Chromosome 5"/>
</dbReference>
<feature type="region of interest" description="Disordered" evidence="6">
    <location>
        <begin position="485"/>
        <end position="509"/>
    </location>
</feature>
<dbReference type="PROSITE" id="PS00010">
    <property type="entry name" value="ASX_HYDROXYL"/>
    <property type="match status" value="1"/>
</dbReference>
<dbReference type="EMBL" id="OV651817">
    <property type="protein sequence ID" value="CAH1110914.1"/>
    <property type="molecule type" value="Genomic_DNA"/>
</dbReference>
<proteinExistence type="predicted"/>
<feature type="domain" description="EGF-like" evidence="9">
    <location>
        <begin position="993"/>
        <end position="1027"/>
    </location>
</feature>
<dbReference type="GO" id="GO:0005509">
    <property type="term" value="F:calcium ion binding"/>
    <property type="evidence" value="ECO:0007669"/>
    <property type="project" value="InterPro"/>
</dbReference>
<dbReference type="InterPro" id="IPR049883">
    <property type="entry name" value="NOTCH1_EGF-like"/>
</dbReference>
<dbReference type="SUPFAM" id="SSF57184">
    <property type="entry name" value="Growth factor receptor domain"/>
    <property type="match status" value="1"/>
</dbReference>
<dbReference type="FunFam" id="2.10.25.10:FF:000672">
    <property type="entry name" value="Uncharacterized protein, isoform C"/>
    <property type="match status" value="1"/>
</dbReference>
<feature type="signal peptide" evidence="8">
    <location>
        <begin position="1"/>
        <end position="27"/>
    </location>
</feature>
<keyword evidence="7" id="KW-0472">Membrane</keyword>
<evidence type="ECO:0000256" key="2">
    <source>
        <dbReference type="ARBA" id="ARBA00022729"/>
    </source>
</evidence>
<evidence type="ECO:0000256" key="4">
    <source>
        <dbReference type="ARBA" id="ARBA00023157"/>
    </source>
</evidence>
<dbReference type="InterPro" id="IPR000152">
    <property type="entry name" value="EGF-type_Asp/Asn_hydroxyl_site"/>
</dbReference>
<feature type="region of interest" description="Disordered" evidence="6">
    <location>
        <begin position="738"/>
        <end position="764"/>
    </location>
</feature>
<feature type="chain" id="PRO_5040500255" description="EGF-like domain-containing protein" evidence="8">
    <location>
        <begin position="28"/>
        <end position="1252"/>
    </location>
</feature>
<comment type="caution">
    <text evidence="5">Lacks conserved residue(s) required for the propagation of feature annotation.</text>
</comment>
<feature type="transmembrane region" description="Helical" evidence="7">
    <location>
        <begin position="1032"/>
        <end position="1057"/>
    </location>
</feature>
<dbReference type="PROSITE" id="PS01187">
    <property type="entry name" value="EGF_CA"/>
    <property type="match status" value="1"/>
</dbReference>